<evidence type="ECO:0000256" key="1">
    <source>
        <dbReference type="SAM" id="MobiDB-lite"/>
    </source>
</evidence>
<dbReference type="InterPro" id="IPR039875">
    <property type="entry name" value="LENG1-like"/>
</dbReference>
<organism evidence="2 3">
    <name type="scientific">Puccinia sorghi</name>
    <dbReference type="NCBI Taxonomy" id="27349"/>
    <lineage>
        <taxon>Eukaryota</taxon>
        <taxon>Fungi</taxon>
        <taxon>Dikarya</taxon>
        <taxon>Basidiomycota</taxon>
        <taxon>Pucciniomycotina</taxon>
        <taxon>Pucciniomycetes</taxon>
        <taxon>Pucciniales</taxon>
        <taxon>Pucciniaceae</taxon>
        <taxon>Puccinia</taxon>
    </lineage>
</organism>
<feature type="region of interest" description="Disordered" evidence="1">
    <location>
        <begin position="205"/>
        <end position="226"/>
    </location>
</feature>
<protein>
    <recommendedName>
        <fullName evidence="4">CBF1-interacting co-repressor CIR N-terminal domain-containing protein</fullName>
    </recommendedName>
</protein>
<feature type="region of interest" description="Disordered" evidence="1">
    <location>
        <begin position="238"/>
        <end position="285"/>
    </location>
</feature>
<evidence type="ECO:0000313" key="3">
    <source>
        <dbReference type="Proteomes" id="UP000037035"/>
    </source>
</evidence>
<dbReference type="AlphaFoldDB" id="A0A0L6VBG9"/>
<reference evidence="2 3" key="1">
    <citation type="submission" date="2015-08" db="EMBL/GenBank/DDBJ databases">
        <title>Next Generation Sequencing and Analysis of the Genome of Puccinia sorghi L Schw, the Causal Agent of Maize Common Rust.</title>
        <authorList>
            <person name="Rochi L."/>
            <person name="Burguener G."/>
            <person name="Darino M."/>
            <person name="Turjanski A."/>
            <person name="Kreff E."/>
            <person name="Dieguez M.J."/>
            <person name="Sacco F."/>
        </authorList>
    </citation>
    <scope>NUCLEOTIDE SEQUENCE [LARGE SCALE GENOMIC DNA]</scope>
    <source>
        <strain evidence="2 3">RO10H11247</strain>
    </source>
</reference>
<feature type="region of interest" description="Disordered" evidence="1">
    <location>
        <begin position="306"/>
        <end position="369"/>
    </location>
</feature>
<feature type="compositionally biased region" description="Polar residues" evidence="1">
    <location>
        <begin position="102"/>
        <end position="119"/>
    </location>
</feature>
<dbReference type="STRING" id="27349.A0A0L6VBG9"/>
<dbReference type="PANTHER" id="PTHR22093">
    <property type="entry name" value="LEUKOCYTE RECEPTOR CLUSTER LRC MEMBER 1"/>
    <property type="match status" value="1"/>
</dbReference>
<sequence>MGKLNILHHKSYHVYNRENVERVKRDELRAELEAEAKTQSTIAANSEARLTLLRNQKQQLKHESPRSKERRMEKALDDQLKGKQSSSKILSTDDGEDEKGSHSISRPNSSNKLTDNSSIIDPKNGHINFWSGLENQSTSKVFGGNPTLEKNQAYMNDLKKKEEKWDEMITMRLDKPAHELHPWYSQNDLVNGEERKLSERKIRERATKDEGFKQQNDPLTLIKKSLYPSSSKQFNNLLKRKERQASRSPSPVAEPSRRDGSDAESEYMPALPPSKKPLLSGPNEPAAAPRIVKVDVSAERLKAQELLKRHRRDHSSALSDVATPRSGYSDVYNRNEIDAIKRHSRHWHSQRGNHYSSASTSRKPARYWD</sequence>
<feature type="compositionally biased region" description="Basic and acidic residues" evidence="1">
    <location>
        <begin position="60"/>
        <end position="81"/>
    </location>
</feature>
<dbReference type="EMBL" id="LAVV01007005">
    <property type="protein sequence ID" value="KNZ57465.1"/>
    <property type="molecule type" value="Genomic_DNA"/>
</dbReference>
<dbReference type="OrthoDB" id="2159131at2759"/>
<feature type="region of interest" description="Disordered" evidence="1">
    <location>
        <begin position="56"/>
        <end position="119"/>
    </location>
</feature>
<feature type="compositionally biased region" description="Basic residues" evidence="1">
    <location>
        <begin position="342"/>
        <end position="351"/>
    </location>
</feature>
<gene>
    <name evidence="2" type="ORF">VP01_2151g3</name>
</gene>
<proteinExistence type="predicted"/>
<name>A0A0L6VBG9_9BASI</name>
<keyword evidence="3" id="KW-1185">Reference proteome</keyword>
<dbReference type="PANTHER" id="PTHR22093:SF0">
    <property type="entry name" value="LEUKOCYTE RECEPTOR CLUSTER MEMBER 1"/>
    <property type="match status" value="1"/>
</dbReference>
<dbReference type="VEuPathDB" id="FungiDB:VP01_2151g3"/>
<dbReference type="Proteomes" id="UP000037035">
    <property type="component" value="Unassembled WGS sequence"/>
</dbReference>
<feature type="compositionally biased region" description="Polar residues" evidence="1">
    <location>
        <begin position="352"/>
        <end position="362"/>
    </location>
</feature>
<comment type="caution">
    <text evidence="2">The sequence shown here is derived from an EMBL/GenBank/DDBJ whole genome shotgun (WGS) entry which is preliminary data.</text>
</comment>
<evidence type="ECO:0000313" key="2">
    <source>
        <dbReference type="EMBL" id="KNZ57465.1"/>
    </source>
</evidence>
<evidence type="ECO:0008006" key="4">
    <source>
        <dbReference type="Google" id="ProtNLM"/>
    </source>
</evidence>
<accession>A0A0L6VBG9</accession>